<dbReference type="Pfam" id="PF01926">
    <property type="entry name" value="MMR_HSR1"/>
    <property type="match status" value="1"/>
</dbReference>
<evidence type="ECO:0000259" key="1">
    <source>
        <dbReference type="Pfam" id="PF01926"/>
    </source>
</evidence>
<dbReference type="AlphaFoldDB" id="A0A8T0LR27"/>
<protein>
    <recommendedName>
        <fullName evidence="1">G domain-containing protein</fullName>
    </recommendedName>
</protein>
<accession>A0A8T0LR27</accession>
<evidence type="ECO:0000313" key="2">
    <source>
        <dbReference type="EMBL" id="KAG2514650.1"/>
    </source>
</evidence>
<name>A0A8T0LR27_9STRA</name>
<reference evidence="2" key="2">
    <citation type="submission" date="2020-06" db="EMBL/GenBank/DDBJ databases">
        <authorList>
            <person name="Studholme D.J."/>
        </authorList>
    </citation>
    <scope>NUCLEOTIDE SEQUENCE</scope>
    <source>
        <strain evidence="2">NZFS 2646</strain>
    </source>
</reference>
<reference evidence="2" key="1">
    <citation type="journal article" date="2015" name="Genom Data">
        <title>Genome sequences of six Phytophthora species associated with forests in New Zealand.</title>
        <authorList>
            <person name="Studholme D.J."/>
            <person name="McDougal R.L."/>
            <person name="Sambles C."/>
            <person name="Hansen E."/>
            <person name="Hardy G."/>
            <person name="Grant M."/>
            <person name="Ganley R.J."/>
            <person name="Williams N.M."/>
        </authorList>
    </citation>
    <scope>NUCLEOTIDE SEQUENCE</scope>
    <source>
        <strain evidence="2">NZFS 2646</strain>
    </source>
</reference>
<dbReference type="GO" id="GO:0005525">
    <property type="term" value="F:GTP binding"/>
    <property type="evidence" value="ECO:0007669"/>
    <property type="project" value="InterPro"/>
</dbReference>
<feature type="domain" description="G" evidence="1">
    <location>
        <begin position="7"/>
        <end position="122"/>
    </location>
</feature>
<dbReference type="InterPro" id="IPR006073">
    <property type="entry name" value="GTP-bd"/>
</dbReference>
<gene>
    <name evidence="2" type="ORF">JM16_007809</name>
</gene>
<dbReference type="SUPFAM" id="SSF52540">
    <property type="entry name" value="P-loop containing nucleoside triphosphate hydrolases"/>
    <property type="match status" value="1"/>
</dbReference>
<proteinExistence type="predicted"/>
<organism evidence="2 3">
    <name type="scientific">Phytophthora kernoviae</name>
    <dbReference type="NCBI Taxonomy" id="325452"/>
    <lineage>
        <taxon>Eukaryota</taxon>
        <taxon>Sar</taxon>
        <taxon>Stramenopiles</taxon>
        <taxon>Oomycota</taxon>
        <taxon>Peronosporomycetes</taxon>
        <taxon>Peronosporales</taxon>
        <taxon>Peronosporaceae</taxon>
        <taxon>Phytophthora</taxon>
    </lineage>
</organism>
<dbReference type="Proteomes" id="UP000785171">
    <property type="component" value="Unassembled WGS sequence"/>
</dbReference>
<comment type="caution">
    <text evidence="2">The sequence shown here is derived from an EMBL/GenBank/DDBJ whole genome shotgun (WGS) entry which is preliminary data.</text>
</comment>
<dbReference type="CDD" id="cd00882">
    <property type="entry name" value="Ras_like_GTPase"/>
    <property type="match status" value="1"/>
</dbReference>
<evidence type="ECO:0000313" key="3">
    <source>
        <dbReference type="Proteomes" id="UP000785171"/>
    </source>
</evidence>
<dbReference type="InterPro" id="IPR027417">
    <property type="entry name" value="P-loop_NTPase"/>
</dbReference>
<dbReference type="Gene3D" id="3.40.50.300">
    <property type="entry name" value="P-loop containing nucleotide triphosphate hydrolases"/>
    <property type="match status" value="1"/>
</dbReference>
<dbReference type="EMBL" id="JPWV03000365">
    <property type="protein sequence ID" value="KAG2514650.1"/>
    <property type="molecule type" value="Genomic_DNA"/>
</dbReference>
<sequence length="221" mass="24468">MPKINYLFLGNPGTGKSTLINCLVGKTVFQSGVSFGGGLTNFFQKHTHNEAVYMDTPGLADRKLKDKAAAAITKALRQTGNYKLFFMVRLENGRVVADDLATIETVMNSIGVEDVPFSVIVNNVKKRQYKSMMEKGDEYCKVVTMINAINHTTPQILFIPTLPDLDEVDNAVADLPSDIEAFIRFQAPSIAINPADVSEIKPDGFAKLIEELREQLELLRD</sequence>